<evidence type="ECO:0000256" key="2">
    <source>
        <dbReference type="ARBA" id="ARBA00004922"/>
    </source>
</evidence>
<evidence type="ECO:0000313" key="16">
    <source>
        <dbReference type="RefSeq" id="XP_019637350.1"/>
    </source>
</evidence>
<gene>
    <name evidence="14 15 16" type="primary">LOC109479786</name>
</gene>
<evidence type="ECO:0000313" key="14">
    <source>
        <dbReference type="RefSeq" id="XP_019637348.1"/>
    </source>
</evidence>
<keyword evidence="5" id="KW-0808">Transferase</keyword>
<keyword evidence="7 12" id="KW-0735">Signal-anchor</keyword>
<dbReference type="Proteomes" id="UP000515135">
    <property type="component" value="Unplaced"/>
</dbReference>
<dbReference type="RefSeq" id="XP_019637350.1">
    <property type="nucleotide sequence ID" value="XM_019781791.1"/>
</dbReference>
<keyword evidence="11" id="KW-0325">Glycoprotein</keyword>
<comment type="pathway">
    <text evidence="2">Protein modification; protein glycosylation.</text>
</comment>
<feature type="transmembrane region" description="Helical" evidence="12">
    <location>
        <begin position="14"/>
        <end position="33"/>
    </location>
</feature>
<dbReference type="GeneID" id="109479786"/>
<keyword evidence="9 12" id="KW-0333">Golgi apparatus</keyword>
<evidence type="ECO:0000256" key="8">
    <source>
        <dbReference type="ARBA" id="ARBA00022989"/>
    </source>
</evidence>
<reference evidence="14 15" key="1">
    <citation type="submission" date="2025-04" db="UniProtKB">
        <authorList>
            <consortium name="RefSeq"/>
        </authorList>
    </citation>
    <scope>IDENTIFICATION</scope>
    <source>
        <tissue evidence="14 15">Gonad</tissue>
    </source>
</reference>
<evidence type="ECO:0000256" key="1">
    <source>
        <dbReference type="ARBA" id="ARBA00004323"/>
    </source>
</evidence>
<proteinExistence type="inferred from homology"/>
<keyword evidence="10 12" id="KW-0472">Membrane</keyword>
<dbReference type="GO" id="GO:0006493">
    <property type="term" value="P:protein O-linked glycosylation"/>
    <property type="evidence" value="ECO:0007669"/>
    <property type="project" value="TreeGrafter"/>
</dbReference>
<evidence type="ECO:0000256" key="11">
    <source>
        <dbReference type="ARBA" id="ARBA00023180"/>
    </source>
</evidence>
<sequence>MAGRYKFPVQRSKTAVHLLAVTIFILIVNIAFWTDFNHIVRYGHYREATRKPSKIDDLFIRKTELSPVANPHRHRFVSTLENKCKQKNVFLVVVVTSSPAHAKHRNAIRKTWGNETMFPQGNVRVLFALGRSDDAQVENAVQVEAKARGDIIQEDFRDSYRNMTTKTVMILRWAVTFCSGAKYVMKTDDDMFVNIKTLVRHLETLQREVDLSSGLFMGAIQTGVHPVRSPPNDRYYVSREEFNEDVYPDYLSGTGYVMSMDTVRRFYVAALMTPPMPMEDVYMGICAQREGITPWDHSGFTFHRFGFTVCTHSHQIVTSHHYTPTELLAMWEALQTSPTECGWLRSYFSILYAKLVKRFSMIFPCLFMGCGAIEE</sequence>
<keyword evidence="8 12" id="KW-1133">Transmembrane helix</keyword>
<evidence type="ECO:0000313" key="13">
    <source>
        <dbReference type="Proteomes" id="UP000515135"/>
    </source>
</evidence>
<dbReference type="KEGG" id="bbel:109479786"/>
<evidence type="ECO:0000256" key="3">
    <source>
        <dbReference type="ARBA" id="ARBA00008661"/>
    </source>
</evidence>
<evidence type="ECO:0000313" key="15">
    <source>
        <dbReference type="RefSeq" id="XP_019637349.1"/>
    </source>
</evidence>
<dbReference type="PANTHER" id="PTHR11214:SF283">
    <property type="entry name" value="N-ACETYLLACTOSAMINIDE BETA-1,3-N-ACETYLGLUCOSAMINYLTRANSFERASE 4-LIKE"/>
    <property type="match status" value="1"/>
</dbReference>
<evidence type="ECO:0000256" key="5">
    <source>
        <dbReference type="ARBA" id="ARBA00022679"/>
    </source>
</evidence>
<dbReference type="AlphaFoldDB" id="A0A6P4Z7G3"/>
<protein>
    <recommendedName>
        <fullName evidence="12">Hexosyltransferase</fullName>
        <ecNumber evidence="12">2.4.1.-</ecNumber>
    </recommendedName>
</protein>
<comment type="similarity">
    <text evidence="3 12">Belongs to the glycosyltransferase 31 family.</text>
</comment>
<organism evidence="13 16">
    <name type="scientific">Branchiostoma belcheri</name>
    <name type="common">Amphioxus</name>
    <dbReference type="NCBI Taxonomy" id="7741"/>
    <lineage>
        <taxon>Eukaryota</taxon>
        <taxon>Metazoa</taxon>
        <taxon>Chordata</taxon>
        <taxon>Cephalochordata</taxon>
        <taxon>Leptocardii</taxon>
        <taxon>Amphioxiformes</taxon>
        <taxon>Branchiostomatidae</taxon>
        <taxon>Branchiostoma</taxon>
    </lineage>
</organism>
<dbReference type="Pfam" id="PF01762">
    <property type="entry name" value="Galactosyl_T"/>
    <property type="match status" value="1"/>
</dbReference>
<name>A0A6P4Z7G3_BRABE</name>
<dbReference type="RefSeq" id="XP_019637348.1">
    <property type="nucleotide sequence ID" value="XM_019781789.1"/>
</dbReference>
<evidence type="ECO:0000256" key="9">
    <source>
        <dbReference type="ARBA" id="ARBA00023034"/>
    </source>
</evidence>
<dbReference type="GO" id="GO:0000139">
    <property type="term" value="C:Golgi membrane"/>
    <property type="evidence" value="ECO:0007669"/>
    <property type="project" value="UniProtKB-SubCell"/>
</dbReference>
<accession>A0A6P4Z7G3</accession>
<evidence type="ECO:0000256" key="7">
    <source>
        <dbReference type="ARBA" id="ARBA00022968"/>
    </source>
</evidence>
<keyword evidence="4 12" id="KW-0328">Glycosyltransferase</keyword>
<dbReference type="OrthoDB" id="5512589at2759"/>
<comment type="subcellular location">
    <subcellularLocation>
        <location evidence="1 12">Golgi apparatus membrane</location>
        <topology evidence="1 12">Single-pass type II membrane protein</topology>
    </subcellularLocation>
</comment>
<dbReference type="Gene3D" id="3.90.550.50">
    <property type="match status" value="1"/>
</dbReference>
<evidence type="ECO:0000256" key="6">
    <source>
        <dbReference type="ARBA" id="ARBA00022692"/>
    </source>
</evidence>
<evidence type="ECO:0000256" key="10">
    <source>
        <dbReference type="ARBA" id="ARBA00023136"/>
    </source>
</evidence>
<dbReference type="GO" id="GO:0016758">
    <property type="term" value="F:hexosyltransferase activity"/>
    <property type="evidence" value="ECO:0007669"/>
    <property type="project" value="InterPro"/>
</dbReference>
<dbReference type="FunFam" id="3.90.550.50:FF:000001">
    <property type="entry name" value="Hexosyltransferase"/>
    <property type="match status" value="1"/>
</dbReference>
<keyword evidence="6 12" id="KW-0812">Transmembrane</keyword>
<dbReference type="RefSeq" id="XP_019637349.1">
    <property type="nucleotide sequence ID" value="XM_019781790.1"/>
</dbReference>
<dbReference type="PANTHER" id="PTHR11214">
    <property type="entry name" value="BETA-1,3-N-ACETYLGLUCOSAMINYLTRANSFERASE"/>
    <property type="match status" value="1"/>
</dbReference>
<dbReference type="EC" id="2.4.1.-" evidence="12"/>
<dbReference type="InterPro" id="IPR002659">
    <property type="entry name" value="Glyco_trans_31"/>
</dbReference>
<keyword evidence="13" id="KW-1185">Reference proteome</keyword>
<evidence type="ECO:0000256" key="12">
    <source>
        <dbReference type="RuleBase" id="RU363063"/>
    </source>
</evidence>
<evidence type="ECO:0000256" key="4">
    <source>
        <dbReference type="ARBA" id="ARBA00022676"/>
    </source>
</evidence>